<dbReference type="EMBL" id="MJEQ01000309">
    <property type="protein sequence ID" value="OIT37458.1"/>
    <property type="molecule type" value="Genomic_DNA"/>
</dbReference>
<protein>
    <submittedName>
        <fullName evidence="1">Uncharacterized protein</fullName>
    </submittedName>
</protein>
<evidence type="ECO:0000313" key="2">
    <source>
        <dbReference type="Proteomes" id="UP000187609"/>
    </source>
</evidence>
<name>A0A314L7A2_NICAT</name>
<sequence>MTNFSCHLVMRLIQVFSLMIKILNLLYYQQIRCLLYCVVSALVSSMHHKNFRSSSMRGNELNNIHCLSSSGTLSLARRFHYFSWFSWL</sequence>
<accession>A0A314L7A2</accession>
<dbReference type="Proteomes" id="UP000187609">
    <property type="component" value="Unassembled WGS sequence"/>
</dbReference>
<reference evidence="1" key="1">
    <citation type="submission" date="2016-11" db="EMBL/GenBank/DDBJ databases">
        <title>The genome of Nicotiana attenuata.</title>
        <authorList>
            <person name="Xu S."/>
            <person name="Brockmoeller T."/>
            <person name="Gaquerel E."/>
            <person name="Navarro A."/>
            <person name="Kuhl H."/>
            <person name="Gase K."/>
            <person name="Ling Z."/>
            <person name="Zhou W."/>
            <person name="Kreitzer C."/>
            <person name="Stanke M."/>
            <person name="Tang H."/>
            <person name="Lyons E."/>
            <person name="Pandey P."/>
            <person name="Pandey S.P."/>
            <person name="Timmermann B."/>
            <person name="Baldwin I.T."/>
        </authorList>
    </citation>
    <scope>NUCLEOTIDE SEQUENCE [LARGE SCALE GENOMIC DNA]</scope>
    <source>
        <strain evidence="1">UT</strain>
    </source>
</reference>
<gene>
    <name evidence="1" type="ORF">A4A49_15792</name>
</gene>
<organism evidence="1 2">
    <name type="scientific">Nicotiana attenuata</name>
    <name type="common">Coyote tobacco</name>
    <dbReference type="NCBI Taxonomy" id="49451"/>
    <lineage>
        <taxon>Eukaryota</taxon>
        <taxon>Viridiplantae</taxon>
        <taxon>Streptophyta</taxon>
        <taxon>Embryophyta</taxon>
        <taxon>Tracheophyta</taxon>
        <taxon>Spermatophyta</taxon>
        <taxon>Magnoliopsida</taxon>
        <taxon>eudicotyledons</taxon>
        <taxon>Gunneridae</taxon>
        <taxon>Pentapetalae</taxon>
        <taxon>asterids</taxon>
        <taxon>lamiids</taxon>
        <taxon>Solanales</taxon>
        <taxon>Solanaceae</taxon>
        <taxon>Nicotianoideae</taxon>
        <taxon>Nicotianeae</taxon>
        <taxon>Nicotiana</taxon>
    </lineage>
</organism>
<evidence type="ECO:0000313" key="1">
    <source>
        <dbReference type="EMBL" id="OIT37458.1"/>
    </source>
</evidence>
<comment type="caution">
    <text evidence="1">The sequence shown here is derived from an EMBL/GenBank/DDBJ whole genome shotgun (WGS) entry which is preliminary data.</text>
</comment>
<dbReference type="Gramene" id="OIT37458">
    <property type="protein sequence ID" value="OIT37458"/>
    <property type="gene ID" value="A4A49_15792"/>
</dbReference>
<proteinExistence type="predicted"/>
<dbReference type="AlphaFoldDB" id="A0A314L7A2"/>
<keyword evidence="2" id="KW-1185">Reference proteome</keyword>